<gene>
    <name evidence="1" type="ORF">SPELUC_LOCUS3922</name>
</gene>
<dbReference type="EMBL" id="CAJVPW010003210">
    <property type="protein sequence ID" value="CAG8520776.1"/>
    <property type="molecule type" value="Genomic_DNA"/>
</dbReference>
<comment type="caution">
    <text evidence="1">The sequence shown here is derived from an EMBL/GenBank/DDBJ whole genome shotgun (WGS) entry which is preliminary data.</text>
</comment>
<keyword evidence="2" id="KW-1185">Reference proteome</keyword>
<organism evidence="1 2">
    <name type="scientific">Cetraspora pellucida</name>
    <dbReference type="NCBI Taxonomy" id="1433469"/>
    <lineage>
        <taxon>Eukaryota</taxon>
        <taxon>Fungi</taxon>
        <taxon>Fungi incertae sedis</taxon>
        <taxon>Mucoromycota</taxon>
        <taxon>Glomeromycotina</taxon>
        <taxon>Glomeromycetes</taxon>
        <taxon>Diversisporales</taxon>
        <taxon>Gigasporaceae</taxon>
        <taxon>Cetraspora</taxon>
    </lineage>
</organism>
<accession>A0ACA9LDL2</accession>
<feature type="non-terminal residue" evidence="1">
    <location>
        <position position="1"/>
    </location>
</feature>
<name>A0ACA9LDL2_9GLOM</name>
<proteinExistence type="predicted"/>
<dbReference type="Proteomes" id="UP000789366">
    <property type="component" value="Unassembled WGS sequence"/>
</dbReference>
<sequence>FKTTNNKNTHYYLIGTFDYEDAPKLPSYQTDEGQFYENGEDMHYGYSKLSPNELEPSPNFRDRTQRHLRKIEYSEEQVCALVSFQKSERHTPKVNSIKKMAQKILKNDNLSYVDINEEAYYIAYLDDETFTDITRFSQLSYLQRELHKNEASVEVIDATKDHDITEESNWFQKIRQEILMHKKLDPPNHFMPEAILERLQEYSISYHPTEQALANIITMLCMRSAEVTTLHIANGHITGYAKGRGIDKGEPRKFCSMEKDEKQACELLTWIQKAIANGTLQDLRISDIKAIGCESIHKNTKDSHIVTIPPMPKQENAEVKVEDIIDLYNY</sequence>
<protein>
    <submittedName>
        <fullName evidence="1">15591_t:CDS:1</fullName>
    </submittedName>
</protein>
<reference evidence="1" key="1">
    <citation type="submission" date="2021-06" db="EMBL/GenBank/DDBJ databases">
        <authorList>
            <person name="Kallberg Y."/>
            <person name="Tangrot J."/>
            <person name="Rosling A."/>
        </authorList>
    </citation>
    <scope>NUCLEOTIDE SEQUENCE</scope>
    <source>
        <strain evidence="1">28 12/20/2015</strain>
    </source>
</reference>
<evidence type="ECO:0000313" key="2">
    <source>
        <dbReference type="Proteomes" id="UP000789366"/>
    </source>
</evidence>
<evidence type="ECO:0000313" key="1">
    <source>
        <dbReference type="EMBL" id="CAG8520776.1"/>
    </source>
</evidence>